<dbReference type="AlphaFoldDB" id="A0A8R1TW92"/>
<dbReference type="PRINTS" id="PR00237">
    <property type="entry name" value="GPCRRHODOPSN"/>
</dbReference>
<sequence>MTSEIFSVKTAEIARSELTVDSDMNELNLDKEKREKLSDTFATVSKITTLYSRNIDKENPKNGIGKLPKQYDDSGMYVNKSVNDDVETIKIDDSDISDSEQNTNTAKKSCSEEFLMEMLQRLNCNNLPCPCRQITLSRFLQNDSKSKESSVIYVPQPEVYKFYELQNMNISGDYSVTCLNFNFMSSQALHTFSVQQCMERFSARNLLKLFKDKSNVMDDRDQEQYLFTNANAEEYTEVDIQQGKVKNVTKRLKSYGTLSNGNIVLQEQLKPNTDFVAMEILNDKLTSDENSTEIKQCDRQQWNSKKDEKTKWRGTEDIEKDSDDIDKAFGKTVKKYFILSNFRKKCKEKKLSFVNSSDSVKNSFIMERTSKIFKTPLNRGNSFTGRHCSRTQRMEKRATKTLGIVVGVYGIFLACWVPFFSVYILSAICIQINIKSCQADFYAFFYTTWLGYINSCINPIIYTIFNIEFRRAFKRILLEKFSIRKDL</sequence>
<dbReference type="InterPro" id="IPR000276">
    <property type="entry name" value="GPCR_Rhodpsn"/>
</dbReference>
<comment type="subcellular location">
    <subcellularLocation>
        <location evidence="1">Cell membrane</location>
        <topology evidence="1">Multi-pass membrane protein</topology>
    </subcellularLocation>
</comment>
<evidence type="ECO:0000256" key="7">
    <source>
        <dbReference type="ARBA" id="ARBA00023157"/>
    </source>
</evidence>
<dbReference type="EMBL" id="CMVM020000180">
    <property type="status" value="NOT_ANNOTATED_CDS"/>
    <property type="molecule type" value="Genomic_DNA"/>
</dbReference>
<accession>A0A8R1TW92</accession>
<protein>
    <submittedName>
        <fullName evidence="12">G_PROTEIN_RECEP_F1_2 domain-containing protein</fullName>
    </submittedName>
</protein>
<dbReference type="Gene3D" id="1.20.1070.10">
    <property type="entry name" value="Rhodopsin 7-helix transmembrane proteins"/>
    <property type="match status" value="1"/>
</dbReference>
<keyword evidence="9" id="KW-0807">Transducer</keyword>
<dbReference type="EnsemblMetazoa" id="OVOC6740.1">
    <property type="protein sequence ID" value="OVOC6740.1"/>
    <property type="gene ID" value="WBGene00243549"/>
</dbReference>
<evidence type="ECO:0000256" key="1">
    <source>
        <dbReference type="ARBA" id="ARBA00004651"/>
    </source>
</evidence>
<feature type="domain" description="G-protein coupled receptors family 1 profile" evidence="11">
    <location>
        <begin position="338"/>
        <end position="462"/>
    </location>
</feature>
<evidence type="ECO:0000256" key="5">
    <source>
        <dbReference type="ARBA" id="ARBA00023040"/>
    </source>
</evidence>
<keyword evidence="5" id="KW-0297">G-protein coupled receptor</keyword>
<keyword evidence="8" id="KW-0675">Receptor</keyword>
<evidence type="ECO:0000256" key="2">
    <source>
        <dbReference type="ARBA" id="ARBA00022475"/>
    </source>
</evidence>
<dbReference type="PANTHER" id="PTHR24248">
    <property type="entry name" value="ADRENERGIC RECEPTOR-RELATED G-PROTEIN COUPLED RECEPTOR"/>
    <property type="match status" value="1"/>
</dbReference>
<keyword evidence="2" id="KW-1003">Cell membrane</keyword>
<evidence type="ECO:0000259" key="11">
    <source>
        <dbReference type="PROSITE" id="PS50262"/>
    </source>
</evidence>
<evidence type="ECO:0000256" key="3">
    <source>
        <dbReference type="ARBA" id="ARBA00022692"/>
    </source>
</evidence>
<dbReference type="GO" id="GO:0005886">
    <property type="term" value="C:plasma membrane"/>
    <property type="evidence" value="ECO:0007669"/>
    <property type="project" value="UniProtKB-SubCell"/>
</dbReference>
<evidence type="ECO:0000256" key="9">
    <source>
        <dbReference type="ARBA" id="ARBA00023224"/>
    </source>
</evidence>
<keyword evidence="3 10" id="KW-0812">Transmembrane</keyword>
<dbReference type="PANTHER" id="PTHR24248:SF125">
    <property type="entry name" value="DOPAMINE D2-LIKE RECEPTOR"/>
    <property type="match status" value="1"/>
</dbReference>
<name>A0A8R1TW92_ONCVO</name>
<dbReference type="GO" id="GO:0004930">
    <property type="term" value="F:G protein-coupled receptor activity"/>
    <property type="evidence" value="ECO:0007669"/>
    <property type="project" value="UniProtKB-KW"/>
</dbReference>
<evidence type="ECO:0000256" key="8">
    <source>
        <dbReference type="ARBA" id="ARBA00023170"/>
    </source>
</evidence>
<reference evidence="12" key="2">
    <citation type="submission" date="2022-06" db="UniProtKB">
        <authorList>
            <consortium name="EnsemblMetazoa"/>
        </authorList>
    </citation>
    <scope>IDENTIFICATION</scope>
</reference>
<organism evidence="12 13">
    <name type="scientific">Onchocerca volvulus</name>
    <dbReference type="NCBI Taxonomy" id="6282"/>
    <lineage>
        <taxon>Eukaryota</taxon>
        <taxon>Metazoa</taxon>
        <taxon>Ecdysozoa</taxon>
        <taxon>Nematoda</taxon>
        <taxon>Chromadorea</taxon>
        <taxon>Rhabditida</taxon>
        <taxon>Spirurina</taxon>
        <taxon>Spiruromorpha</taxon>
        <taxon>Filarioidea</taxon>
        <taxon>Onchocercidae</taxon>
        <taxon>Onchocerca</taxon>
    </lineage>
</organism>
<evidence type="ECO:0000256" key="10">
    <source>
        <dbReference type="SAM" id="Phobius"/>
    </source>
</evidence>
<dbReference type="Pfam" id="PF00001">
    <property type="entry name" value="7tm_1"/>
    <property type="match status" value="1"/>
</dbReference>
<dbReference type="GO" id="GO:0045202">
    <property type="term" value="C:synapse"/>
    <property type="evidence" value="ECO:0007669"/>
    <property type="project" value="GOC"/>
</dbReference>
<reference evidence="13" key="1">
    <citation type="submission" date="2013-10" db="EMBL/GenBank/DDBJ databases">
        <title>Genome sequencing of Onchocerca volvulus.</title>
        <authorList>
            <person name="Cotton J."/>
            <person name="Tsai J."/>
            <person name="Stanley E."/>
            <person name="Tracey A."/>
            <person name="Holroyd N."/>
            <person name="Lustigman S."/>
            <person name="Berriman M."/>
        </authorList>
    </citation>
    <scope>NUCLEOTIDE SEQUENCE</scope>
</reference>
<evidence type="ECO:0000313" key="12">
    <source>
        <dbReference type="EnsemblMetazoa" id="OVOC6740.1"/>
    </source>
</evidence>
<feature type="transmembrane region" description="Helical" evidence="10">
    <location>
        <begin position="402"/>
        <end position="424"/>
    </location>
</feature>
<dbReference type="PROSITE" id="PS50262">
    <property type="entry name" value="G_PROTEIN_RECEP_F1_2"/>
    <property type="match status" value="1"/>
</dbReference>
<proteinExistence type="predicted"/>
<dbReference type="GO" id="GO:0001591">
    <property type="term" value="F:dopamine neurotransmitter receptor activity, coupled via Gi/Go"/>
    <property type="evidence" value="ECO:0007669"/>
    <property type="project" value="TreeGrafter"/>
</dbReference>
<keyword evidence="4 10" id="KW-1133">Transmembrane helix</keyword>
<evidence type="ECO:0000313" key="13">
    <source>
        <dbReference type="Proteomes" id="UP000024404"/>
    </source>
</evidence>
<dbReference type="Proteomes" id="UP000024404">
    <property type="component" value="Unassembled WGS sequence"/>
</dbReference>
<keyword evidence="7" id="KW-1015">Disulfide bond</keyword>
<keyword evidence="6 10" id="KW-0472">Membrane</keyword>
<keyword evidence="13" id="KW-1185">Reference proteome</keyword>
<dbReference type="SUPFAM" id="SSF81321">
    <property type="entry name" value="Family A G protein-coupled receptor-like"/>
    <property type="match status" value="1"/>
</dbReference>
<dbReference type="OMA" id="SCQADFY"/>
<dbReference type="InterPro" id="IPR017452">
    <property type="entry name" value="GPCR_Rhodpsn_7TM"/>
</dbReference>
<feature type="transmembrane region" description="Helical" evidence="10">
    <location>
        <begin position="444"/>
        <end position="465"/>
    </location>
</feature>
<evidence type="ECO:0000256" key="4">
    <source>
        <dbReference type="ARBA" id="ARBA00022989"/>
    </source>
</evidence>
<evidence type="ECO:0000256" key="6">
    <source>
        <dbReference type="ARBA" id="ARBA00023136"/>
    </source>
</evidence>